<reference evidence="1 2" key="1">
    <citation type="submission" date="2020-08" db="EMBL/GenBank/DDBJ databases">
        <title>Genome public.</title>
        <authorList>
            <person name="Liu C."/>
            <person name="Sun Q."/>
        </authorList>
    </citation>
    <scope>NUCLEOTIDE SEQUENCE [LARGE SCALE GENOMIC DNA]</scope>
    <source>
        <strain evidence="1 2">NSJ-35</strain>
    </source>
</reference>
<keyword evidence="2" id="KW-1185">Reference proteome</keyword>
<dbReference type="EMBL" id="JACOON010000004">
    <property type="protein sequence ID" value="MBC5648377.1"/>
    <property type="molecule type" value="Genomic_DNA"/>
</dbReference>
<proteinExistence type="predicted"/>
<organism evidence="1 2">
    <name type="scientific">Christensenella tenuis</name>
    <dbReference type="NCBI Taxonomy" id="2763033"/>
    <lineage>
        <taxon>Bacteria</taxon>
        <taxon>Bacillati</taxon>
        <taxon>Bacillota</taxon>
        <taxon>Clostridia</taxon>
        <taxon>Christensenellales</taxon>
        <taxon>Christensenellaceae</taxon>
        <taxon>Christensenella</taxon>
    </lineage>
</organism>
<evidence type="ECO:0000313" key="2">
    <source>
        <dbReference type="Proteomes" id="UP000606889"/>
    </source>
</evidence>
<sequence>MRLRTSFFVPRIPINNGKKAKEDRRWECGRYRGLCHAVTTMVIGFLGGRRRAKVKQDRTEEEAIRGGVRCLLREELIRICDRCLERGSVRIHSLESLDDLLKQYTALGGNGAVRKLVEDVKKLEVK</sequence>
<protein>
    <submittedName>
        <fullName evidence="1">Uncharacterized protein</fullName>
    </submittedName>
</protein>
<evidence type="ECO:0000313" key="1">
    <source>
        <dbReference type="EMBL" id="MBC5648377.1"/>
    </source>
</evidence>
<accession>A0ABR7EF28</accession>
<dbReference type="Proteomes" id="UP000606889">
    <property type="component" value="Unassembled WGS sequence"/>
</dbReference>
<gene>
    <name evidence="1" type="ORF">H8S18_08510</name>
</gene>
<name>A0ABR7EF28_9FIRM</name>
<dbReference type="RefSeq" id="WP_186857884.1">
    <property type="nucleotide sequence ID" value="NZ_JACOON010000004.1"/>
</dbReference>
<comment type="caution">
    <text evidence="1">The sequence shown here is derived from an EMBL/GenBank/DDBJ whole genome shotgun (WGS) entry which is preliminary data.</text>
</comment>